<keyword evidence="2" id="KW-1185">Reference proteome</keyword>
<dbReference type="RefSeq" id="WP_131926554.1">
    <property type="nucleotide sequence ID" value="NZ_SMAG01000011.1"/>
</dbReference>
<evidence type="ECO:0000313" key="2">
    <source>
        <dbReference type="Proteomes" id="UP000294937"/>
    </source>
</evidence>
<dbReference type="AlphaFoldDB" id="A0A4V2UUR4"/>
<proteinExistence type="predicted"/>
<dbReference type="Proteomes" id="UP000294937">
    <property type="component" value="Unassembled WGS sequence"/>
</dbReference>
<sequence length="59" mass="6923">MVTTSQSLQLEKELERLRLELYQSVNGELSRLTDARVLPVSQELDDIIVQVQREKQRHC</sequence>
<gene>
    <name evidence="1" type="ORF">EDD58_11122</name>
</gene>
<protein>
    <submittedName>
        <fullName evidence="1">Spo0E like sporulation regulatory protein</fullName>
    </submittedName>
</protein>
<evidence type="ECO:0000313" key="1">
    <source>
        <dbReference type="EMBL" id="TCS92558.1"/>
    </source>
</evidence>
<dbReference type="InterPro" id="IPR018540">
    <property type="entry name" value="Spo0E-like"/>
</dbReference>
<dbReference type="SUPFAM" id="SSF140500">
    <property type="entry name" value="BAS1536-like"/>
    <property type="match status" value="1"/>
</dbReference>
<reference evidence="1 2" key="1">
    <citation type="submission" date="2019-03" db="EMBL/GenBank/DDBJ databases">
        <title>Genomic Encyclopedia of Type Strains, Phase IV (KMG-IV): sequencing the most valuable type-strain genomes for metagenomic binning, comparative biology and taxonomic classification.</title>
        <authorList>
            <person name="Goeker M."/>
        </authorList>
    </citation>
    <scope>NUCLEOTIDE SEQUENCE [LARGE SCALE GENOMIC DNA]</scope>
    <source>
        <strain evidence="1 2">DSM 45707</strain>
    </source>
</reference>
<organism evidence="1 2">
    <name type="scientific">Hazenella coriacea</name>
    <dbReference type="NCBI Taxonomy" id="1179467"/>
    <lineage>
        <taxon>Bacteria</taxon>
        <taxon>Bacillati</taxon>
        <taxon>Bacillota</taxon>
        <taxon>Bacilli</taxon>
        <taxon>Bacillales</taxon>
        <taxon>Thermoactinomycetaceae</taxon>
        <taxon>Hazenella</taxon>
    </lineage>
</organism>
<dbReference type="GO" id="GO:0043937">
    <property type="term" value="P:regulation of sporulation"/>
    <property type="evidence" value="ECO:0007669"/>
    <property type="project" value="InterPro"/>
</dbReference>
<dbReference type="Gene3D" id="4.10.280.10">
    <property type="entry name" value="Helix-loop-helix DNA-binding domain"/>
    <property type="match status" value="1"/>
</dbReference>
<dbReference type="GO" id="GO:0046983">
    <property type="term" value="F:protein dimerization activity"/>
    <property type="evidence" value="ECO:0007669"/>
    <property type="project" value="InterPro"/>
</dbReference>
<dbReference type="InterPro" id="IPR036638">
    <property type="entry name" value="HLH_DNA-bd_sf"/>
</dbReference>
<name>A0A4V2UUR4_9BACL</name>
<accession>A0A4V2UUR4</accession>
<dbReference type="Pfam" id="PF09388">
    <property type="entry name" value="SpoOE-like"/>
    <property type="match status" value="1"/>
</dbReference>
<dbReference type="EMBL" id="SMAG01000011">
    <property type="protein sequence ID" value="TCS92558.1"/>
    <property type="molecule type" value="Genomic_DNA"/>
</dbReference>
<comment type="caution">
    <text evidence="1">The sequence shown here is derived from an EMBL/GenBank/DDBJ whole genome shotgun (WGS) entry which is preliminary data.</text>
</comment>
<dbReference type="OrthoDB" id="2991688at2"/>
<dbReference type="InterPro" id="IPR037208">
    <property type="entry name" value="Spo0E-like_sf"/>
</dbReference>